<accession>A0A554VPP5</accession>
<dbReference type="Pfam" id="PF04011">
    <property type="entry name" value="LemA"/>
    <property type="match status" value="1"/>
</dbReference>
<organism evidence="8 9">
    <name type="scientific">Aquimarina algiphila</name>
    <dbReference type="NCBI Taxonomy" id="2047982"/>
    <lineage>
        <taxon>Bacteria</taxon>
        <taxon>Pseudomonadati</taxon>
        <taxon>Bacteroidota</taxon>
        <taxon>Flavobacteriia</taxon>
        <taxon>Flavobacteriales</taxon>
        <taxon>Flavobacteriaceae</taxon>
        <taxon>Aquimarina</taxon>
    </lineage>
</organism>
<proteinExistence type="inferred from homology"/>
<dbReference type="PANTHER" id="PTHR34478:SF1">
    <property type="entry name" value="PROTEIN LEMA"/>
    <property type="match status" value="1"/>
</dbReference>
<protein>
    <submittedName>
        <fullName evidence="8">LemA family protein</fullName>
    </submittedName>
</protein>
<evidence type="ECO:0000313" key="9">
    <source>
        <dbReference type="Proteomes" id="UP000318833"/>
    </source>
</evidence>
<reference evidence="8 9" key="1">
    <citation type="submission" date="2019-07" db="EMBL/GenBank/DDBJ databases">
        <title>The draft genome sequence of Aquimarina algiphila M91.</title>
        <authorList>
            <person name="Meng X."/>
        </authorList>
    </citation>
    <scope>NUCLEOTIDE SEQUENCE [LARGE SCALE GENOMIC DNA]</scope>
    <source>
        <strain evidence="8 9">M91</strain>
    </source>
</reference>
<comment type="similarity">
    <text evidence="2">Belongs to the LemA family.</text>
</comment>
<feature type="transmembrane region" description="Helical" evidence="7">
    <location>
        <begin position="6"/>
        <end position="25"/>
    </location>
</feature>
<keyword evidence="9" id="KW-1185">Reference proteome</keyword>
<dbReference type="OrthoDB" id="9804152at2"/>
<comment type="caution">
    <text evidence="8">The sequence shown here is derived from an EMBL/GenBank/DDBJ whole genome shotgun (WGS) entry which is preliminary data.</text>
</comment>
<dbReference type="SUPFAM" id="SSF140478">
    <property type="entry name" value="LemA-like"/>
    <property type="match status" value="1"/>
</dbReference>
<evidence type="ECO:0000256" key="5">
    <source>
        <dbReference type="ARBA" id="ARBA00023136"/>
    </source>
</evidence>
<feature type="coiled-coil region" evidence="6">
    <location>
        <begin position="110"/>
        <end position="137"/>
    </location>
</feature>
<evidence type="ECO:0000256" key="4">
    <source>
        <dbReference type="ARBA" id="ARBA00022989"/>
    </source>
</evidence>
<evidence type="ECO:0000313" key="8">
    <source>
        <dbReference type="EMBL" id="TSE10451.1"/>
    </source>
</evidence>
<evidence type="ECO:0000256" key="7">
    <source>
        <dbReference type="SAM" id="Phobius"/>
    </source>
</evidence>
<evidence type="ECO:0000256" key="6">
    <source>
        <dbReference type="SAM" id="Coils"/>
    </source>
</evidence>
<evidence type="ECO:0000256" key="3">
    <source>
        <dbReference type="ARBA" id="ARBA00022692"/>
    </source>
</evidence>
<dbReference type="InterPro" id="IPR023353">
    <property type="entry name" value="LemA-like_dom_sf"/>
</dbReference>
<keyword evidence="3 7" id="KW-0812">Transmembrane</keyword>
<dbReference type="AlphaFoldDB" id="A0A554VPP5"/>
<dbReference type="EMBL" id="VLNR01000007">
    <property type="protein sequence ID" value="TSE10451.1"/>
    <property type="molecule type" value="Genomic_DNA"/>
</dbReference>
<evidence type="ECO:0000256" key="2">
    <source>
        <dbReference type="ARBA" id="ARBA00008854"/>
    </source>
</evidence>
<name>A0A554VPP5_9FLAO</name>
<comment type="subcellular location">
    <subcellularLocation>
        <location evidence="1">Membrane</location>
        <topology evidence="1">Single-pass membrane protein</topology>
    </subcellularLocation>
</comment>
<evidence type="ECO:0000256" key="1">
    <source>
        <dbReference type="ARBA" id="ARBA00004167"/>
    </source>
</evidence>
<keyword evidence="5 7" id="KW-0472">Membrane</keyword>
<keyword evidence="6" id="KW-0175">Coiled coil</keyword>
<dbReference type="Proteomes" id="UP000318833">
    <property type="component" value="Unassembled WGS sequence"/>
</dbReference>
<dbReference type="PANTHER" id="PTHR34478">
    <property type="entry name" value="PROTEIN LEMA"/>
    <property type="match status" value="1"/>
</dbReference>
<dbReference type="GO" id="GO:0016020">
    <property type="term" value="C:membrane"/>
    <property type="evidence" value="ECO:0007669"/>
    <property type="project" value="UniProtKB-SubCell"/>
</dbReference>
<sequence length="184" mass="20922">MIIVFIVLGGVILLFLAGISIYNSLVTKKNLMEEGWSSIDVFLKKRNDLIPNLMETVKGYASHEKELFENVTASRNLVQNANTVSDQGNAENALKNSMMNLFAIAENYPELKANQNFIEMQNELSAIEEEIEMARRYYNGTVKENNIAIESFPSNIISNMFNFNKGTFFEIKETSQREPTKVSF</sequence>
<dbReference type="InterPro" id="IPR007156">
    <property type="entry name" value="MamQ_LemA"/>
</dbReference>
<gene>
    <name evidence="8" type="ORF">FOF46_04785</name>
</gene>
<keyword evidence="4 7" id="KW-1133">Transmembrane helix</keyword>
<dbReference type="Gene3D" id="1.20.1440.20">
    <property type="entry name" value="LemA-like domain"/>
    <property type="match status" value="1"/>
</dbReference>